<dbReference type="AlphaFoldDB" id="A0A6L2R6T1"/>
<name>A0A6L2R6T1_9BACT</name>
<dbReference type="EMBL" id="BLLL01000011">
    <property type="protein sequence ID" value="GFH63239.1"/>
    <property type="molecule type" value="Genomic_DNA"/>
</dbReference>
<evidence type="ECO:0000256" key="1">
    <source>
        <dbReference type="ARBA" id="ARBA00007613"/>
    </source>
</evidence>
<evidence type="ECO:0000313" key="5">
    <source>
        <dbReference type="EMBL" id="GFH63239.1"/>
    </source>
</evidence>
<dbReference type="Gene3D" id="1.20.1600.10">
    <property type="entry name" value="Outer membrane efflux proteins (OEP)"/>
    <property type="match status" value="1"/>
</dbReference>
<keyword evidence="2" id="KW-0812">Transmembrane</keyword>
<gene>
    <name evidence="5" type="primary">cusC</name>
    <name evidence="5" type="ORF">ZNDK_1010</name>
</gene>
<dbReference type="InterPro" id="IPR003423">
    <property type="entry name" value="OMP_efflux"/>
</dbReference>
<dbReference type="Pfam" id="PF02321">
    <property type="entry name" value="OEP"/>
    <property type="match status" value="2"/>
</dbReference>
<evidence type="ECO:0000256" key="3">
    <source>
        <dbReference type="SAM" id="Coils"/>
    </source>
</evidence>
<feature type="chain" id="PRO_5027155574" evidence="2">
    <location>
        <begin position="26"/>
        <end position="498"/>
    </location>
</feature>
<dbReference type="InterPro" id="IPR010131">
    <property type="entry name" value="MdtP/NodT-like"/>
</dbReference>
<feature type="signal peptide" evidence="2">
    <location>
        <begin position="1"/>
        <end position="25"/>
    </location>
</feature>
<feature type="coiled-coil region" evidence="3">
    <location>
        <begin position="233"/>
        <end position="260"/>
    </location>
</feature>
<evidence type="ECO:0000256" key="2">
    <source>
        <dbReference type="RuleBase" id="RU362097"/>
    </source>
</evidence>
<dbReference type="GO" id="GO:0015562">
    <property type="term" value="F:efflux transmembrane transporter activity"/>
    <property type="evidence" value="ECO:0007669"/>
    <property type="project" value="InterPro"/>
</dbReference>
<protein>
    <submittedName>
        <fullName evidence="5">Cation efflux system protein CusC</fullName>
    </submittedName>
</protein>
<keyword evidence="2" id="KW-0564">Palmitate</keyword>
<comment type="similarity">
    <text evidence="1 2">Belongs to the outer membrane factor (OMF) (TC 1.B.17) family.</text>
</comment>
<keyword evidence="2" id="KW-0472">Membrane</keyword>
<proteinExistence type="inferred from homology"/>
<feature type="region of interest" description="Disordered" evidence="4">
    <location>
        <begin position="108"/>
        <end position="139"/>
    </location>
</feature>
<keyword evidence="3" id="KW-0175">Coiled coil</keyword>
<comment type="subcellular location">
    <subcellularLocation>
        <location evidence="2">Cell membrane</location>
        <topology evidence="2">Lipid-anchor</topology>
    </subcellularLocation>
</comment>
<comment type="caution">
    <text evidence="5">The sequence shown here is derived from an EMBL/GenBank/DDBJ whole genome shotgun (WGS) entry which is preliminary data.</text>
</comment>
<dbReference type="PANTHER" id="PTHR30203:SF32">
    <property type="entry name" value="CATION EFFLUX SYSTEM PROTEIN CUSC"/>
    <property type="match status" value="1"/>
</dbReference>
<dbReference type="NCBIfam" id="TIGR01845">
    <property type="entry name" value="outer_NodT"/>
    <property type="match status" value="1"/>
</dbReference>
<evidence type="ECO:0000313" key="6">
    <source>
        <dbReference type="Proteomes" id="UP000505077"/>
    </source>
</evidence>
<dbReference type="Gene3D" id="2.20.200.10">
    <property type="entry name" value="Outer membrane efflux proteins (OEP)"/>
    <property type="match status" value="1"/>
</dbReference>
<reference evidence="5 6" key="1">
    <citation type="journal article" date="2020" name="ISME J.">
        <title>Parallel Reductive Genome Evolution in Desulfovibrio Ectosymbionts Independently Acquired by Trichonympha Protists in the Termite Gut.</title>
        <authorList>
            <person name="Takeuchi M."/>
            <person name="Kuwahara H."/>
            <person name="Murakami T."/>
            <person name="Takahashi K."/>
            <person name="Kajitani R."/>
            <person name="Toyoda A."/>
            <person name="Itoh T."/>
            <person name="Ohkuma M."/>
            <person name="Hongoh Y."/>
        </authorList>
    </citation>
    <scope>NUCLEOTIDE SEQUENCE [LARGE SCALE GENOMIC DNA]</scope>
    <source>
        <strain evidence="5">ZnDsv-02</strain>
    </source>
</reference>
<dbReference type="GO" id="GO:0005886">
    <property type="term" value="C:plasma membrane"/>
    <property type="evidence" value="ECO:0007669"/>
    <property type="project" value="UniProtKB-SubCell"/>
</dbReference>
<keyword evidence="2" id="KW-1134">Transmembrane beta strand</keyword>
<keyword evidence="2" id="KW-0449">Lipoprotein</keyword>
<accession>A0A6L2R6T1</accession>
<dbReference type="SUPFAM" id="SSF56954">
    <property type="entry name" value="Outer membrane efflux proteins (OEP)"/>
    <property type="match status" value="1"/>
</dbReference>
<dbReference type="Proteomes" id="UP000505077">
    <property type="component" value="Unassembled WGS sequence"/>
</dbReference>
<dbReference type="PANTHER" id="PTHR30203">
    <property type="entry name" value="OUTER MEMBRANE CATION EFFLUX PROTEIN"/>
    <property type="match status" value="1"/>
</dbReference>
<keyword evidence="2" id="KW-0732">Signal</keyword>
<organism evidence="5 6">
    <name type="scientific">Candidatus Desulfovibrio kirbyi</name>
    <dbReference type="NCBI Taxonomy" id="2696086"/>
    <lineage>
        <taxon>Bacteria</taxon>
        <taxon>Pseudomonadati</taxon>
        <taxon>Thermodesulfobacteriota</taxon>
        <taxon>Desulfovibrionia</taxon>
        <taxon>Desulfovibrionales</taxon>
        <taxon>Desulfovibrionaceae</taxon>
        <taxon>Desulfovibrio</taxon>
    </lineage>
</organism>
<sequence length="498" mass="54350">MFSTRVFRVGVCAFLLCHLAACSFAPVYTRPPSPVPPAVAGDGAPRDGEAFVTGWRDFFHDPRLRQLIAASLEYNRDLKVAVFAVAEAGARYRVQRADRLPSLQATGSGDYKAGFEDPQNNTGLFEKPRATEAAPEQSGKNAYEVGATGSFELDFFGRIKSLSDAALENYLATAEAAKTVRLLLVAQVAQGYLDECLARERREIAKDTLKSRQSSYAFIERRVQSGQSSLLELEQARSLVESAAAAVAQSEREVAQAANALQLLTGTYADSQLPDPLPLTRQSLAALPQGVMSEILLVRPDIMEAEHKLKAANADIGAARAAFFPSITLVGNLGYQSDDLDNLFSYSKGFWSFLPKVTLPLFTAGRNTANLDAAEARKQSAVAGYEKTVQTAFREVADALQSRESYAGQYAAQTRFLASQSLVLELAQNRYINGAVSYLEILDAQRNVFQSRQDVLGTRRDQLLNEISLYRALGGGLSEHTDTARIDAQSPVIREEKL</sequence>
<evidence type="ECO:0000256" key="4">
    <source>
        <dbReference type="SAM" id="MobiDB-lite"/>
    </source>
</evidence>